<accession>A0A485MAD9</accession>
<organism evidence="2">
    <name type="scientific">Proasellus escolai</name>
    <dbReference type="NCBI Taxonomy" id="1281963"/>
    <lineage>
        <taxon>Eukaryota</taxon>
        <taxon>Metazoa</taxon>
        <taxon>Ecdysozoa</taxon>
        <taxon>Arthropoda</taxon>
        <taxon>Crustacea</taxon>
        <taxon>Multicrustacea</taxon>
        <taxon>Malacostraca</taxon>
        <taxon>Eumalacostraca</taxon>
        <taxon>Peracarida</taxon>
        <taxon>Isopoda</taxon>
        <taxon>Asellota</taxon>
        <taxon>Aselloidea</taxon>
        <taxon>Asellidae</taxon>
        <taxon>Proasellus</taxon>
    </lineage>
</organism>
<feature type="transmembrane region" description="Helical" evidence="1">
    <location>
        <begin position="6"/>
        <end position="30"/>
    </location>
</feature>
<keyword evidence="1" id="KW-0472">Membrane</keyword>
<keyword evidence="1" id="KW-1133">Transmembrane helix</keyword>
<reference evidence="2" key="1">
    <citation type="submission" date="2019-03" db="EMBL/GenBank/DDBJ databases">
        <authorList>
            <person name="Lefebure T."/>
            <person name="Lefebure T."/>
        </authorList>
    </citation>
    <scope>NUCLEOTIDE SEQUENCE [LARGE SCALE GENOMIC DNA]</scope>
</reference>
<keyword evidence="2" id="KW-0496">Mitochondrion</keyword>
<sequence>MPQMAPMFWTLLMSSFTLIFFLLMVKLYFYPSEQCPQMNKKPLIGLKNQWMW</sequence>
<evidence type="ECO:0000313" key="2">
    <source>
        <dbReference type="EMBL" id="VFU78620.1"/>
    </source>
</evidence>
<keyword evidence="1" id="KW-0812">Transmembrane</keyword>
<dbReference type="EMBL" id="LR536612">
    <property type="protein sequence ID" value="VFU78620.1"/>
    <property type="molecule type" value="Genomic_DNA"/>
</dbReference>
<geneLocation type="mitochondrion" evidence="2"/>
<dbReference type="AlphaFoldDB" id="A0A485MAD9"/>
<protein>
    <submittedName>
        <fullName evidence="2">ATP synthase 8</fullName>
    </submittedName>
</protein>
<gene>
    <name evidence="2" type="primary">atp8</name>
    <name evidence="2" type="ORF">PECDMT01_0025</name>
</gene>
<evidence type="ECO:0000256" key="1">
    <source>
        <dbReference type="SAM" id="Phobius"/>
    </source>
</evidence>
<name>A0A485MAD9_9CRUS</name>
<proteinExistence type="predicted"/>